<protein>
    <submittedName>
        <fullName evidence="3">Uncharacterized protein</fullName>
    </submittedName>
</protein>
<gene>
    <name evidence="3" type="ORF">HK100_004828</name>
</gene>
<feature type="transmembrane region" description="Helical" evidence="2">
    <location>
        <begin position="159"/>
        <end position="180"/>
    </location>
</feature>
<keyword evidence="2" id="KW-0812">Transmembrane</keyword>
<feature type="transmembrane region" description="Helical" evidence="2">
    <location>
        <begin position="120"/>
        <end position="139"/>
    </location>
</feature>
<keyword evidence="4" id="KW-1185">Reference proteome</keyword>
<keyword evidence="2" id="KW-1133">Transmembrane helix</keyword>
<feature type="compositionally biased region" description="Low complexity" evidence="1">
    <location>
        <begin position="1"/>
        <end position="51"/>
    </location>
</feature>
<dbReference type="Proteomes" id="UP001211907">
    <property type="component" value="Unassembled WGS sequence"/>
</dbReference>
<feature type="transmembrane region" description="Helical" evidence="2">
    <location>
        <begin position="200"/>
        <end position="222"/>
    </location>
</feature>
<feature type="region of interest" description="Disordered" evidence="1">
    <location>
        <begin position="324"/>
        <end position="345"/>
    </location>
</feature>
<dbReference type="EMBL" id="JADGJH010002323">
    <property type="protein sequence ID" value="KAJ3099832.1"/>
    <property type="molecule type" value="Genomic_DNA"/>
</dbReference>
<evidence type="ECO:0000313" key="3">
    <source>
        <dbReference type="EMBL" id="KAJ3099832.1"/>
    </source>
</evidence>
<sequence>MEQQRQPRNPQRQQYQQYQQQQHRTKQPEQQQQHQPHYPQQQRQLPPRQAPVSRSRQQTPTNDHLDNNRSQSQSRRQYNDIENQTPPIKKSIQPTPPTTYYARMTALSERYRYPIMAMHYGFIAISCGLVCGMAAQVAITKKTQEGVAYEMDSIMMTAVSAGLSTFAWFVPTFLCAVPALDRAFQRFFDRIRFVQKSRFWVWFLLVNGGSLCLWTVITTLFWDVTWVCWIDLGDGAELNPYESDVCDQLTNIWFYAVFVVGAIFINLYLVVDEQMKLQFANGEDKEEDLVKLNHVYYSDEDNYNDGYASDSCYPYNDLQPSNRQNYAKPATKNAKPKSPNNRLYA</sequence>
<evidence type="ECO:0000256" key="1">
    <source>
        <dbReference type="SAM" id="MobiDB-lite"/>
    </source>
</evidence>
<keyword evidence="2" id="KW-0472">Membrane</keyword>
<organism evidence="3 4">
    <name type="scientific">Physocladia obscura</name>
    <dbReference type="NCBI Taxonomy" id="109957"/>
    <lineage>
        <taxon>Eukaryota</taxon>
        <taxon>Fungi</taxon>
        <taxon>Fungi incertae sedis</taxon>
        <taxon>Chytridiomycota</taxon>
        <taxon>Chytridiomycota incertae sedis</taxon>
        <taxon>Chytridiomycetes</taxon>
        <taxon>Chytridiales</taxon>
        <taxon>Chytriomycetaceae</taxon>
        <taxon>Physocladia</taxon>
    </lineage>
</organism>
<feature type="region of interest" description="Disordered" evidence="1">
    <location>
        <begin position="1"/>
        <end position="97"/>
    </location>
</feature>
<accession>A0AAD5XCR7</accession>
<feature type="compositionally biased region" description="Polar residues" evidence="1">
    <location>
        <begin position="52"/>
        <end position="86"/>
    </location>
</feature>
<comment type="caution">
    <text evidence="3">The sequence shown here is derived from an EMBL/GenBank/DDBJ whole genome shotgun (WGS) entry which is preliminary data.</text>
</comment>
<reference evidence="3" key="1">
    <citation type="submission" date="2020-05" db="EMBL/GenBank/DDBJ databases">
        <title>Phylogenomic resolution of chytrid fungi.</title>
        <authorList>
            <person name="Stajich J.E."/>
            <person name="Amses K."/>
            <person name="Simmons R."/>
            <person name="Seto K."/>
            <person name="Myers J."/>
            <person name="Bonds A."/>
            <person name="Quandt C.A."/>
            <person name="Barry K."/>
            <person name="Liu P."/>
            <person name="Grigoriev I."/>
            <person name="Longcore J.E."/>
            <person name="James T.Y."/>
        </authorList>
    </citation>
    <scope>NUCLEOTIDE SEQUENCE</scope>
    <source>
        <strain evidence="3">JEL0513</strain>
    </source>
</reference>
<name>A0AAD5XCR7_9FUNG</name>
<feature type="transmembrane region" description="Helical" evidence="2">
    <location>
        <begin position="252"/>
        <end position="271"/>
    </location>
</feature>
<proteinExistence type="predicted"/>
<evidence type="ECO:0000256" key="2">
    <source>
        <dbReference type="SAM" id="Phobius"/>
    </source>
</evidence>
<evidence type="ECO:0000313" key="4">
    <source>
        <dbReference type="Proteomes" id="UP001211907"/>
    </source>
</evidence>
<dbReference type="AlphaFoldDB" id="A0AAD5XCR7"/>